<keyword evidence="3" id="KW-1185">Reference proteome</keyword>
<gene>
    <name evidence="2" type="ORF">Q5Y72_01660</name>
</gene>
<feature type="signal peptide" evidence="1">
    <location>
        <begin position="1"/>
        <end position="26"/>
    </location>
</feature>
<proteinExistence type="predicted"/>
<evidence type="ECO:0000313" key="3">
    <source>
        <dbReference type="Proteomes" id="UP001224997"/>
    </source>
</evidence>
<dbReference type="EMBL" id="JAVAMQ010000001">
    <property type="protein sequence ID" value="MDP5305801.1"/>
    <property type="molecule type" value="Genomic_DNA"/>
</dbReference>
<name>A0ABT9J7N4_9RHOB</name>
<feature type="chain" id="PRO_5045919469" evidence="1">
    <location>
        <begin position="27"/>
        <end position="120"/>
    </location>
</feature>
<keyword evidence="1" id="KW-0732">Signal</keyword>
<comment type="caution">
    <text evidence="2">The sequence shown here is derived from an EMBL/GenBank/DDBJ whole genome shotgun (WGS) entry which is preliminary data.</text>
</comment>
<dbReference type="RefSeq" id="WP_305961673.1">
    <property type="nucleotide sequence ID" value="NZ_JAVAMQ010000001.1"/>
</dbReference>
<accession>A0ABT9J7N4</accession>
<evidence type="ECO:0000313" key="2">
    <source>
        <dbReference type="EMBL" id="MDP5305801.1"/>
    </source>
</evidence>
<sequence length="120" mass="12686">MPDARTMLAAIAAAIVLPFSPAPAHAADVPDFDRAFLDYLYANDCAATVGDLTDLHAQLVRDHKIRRPADARLVVLGFAASDVLEPGASFTIGDGPASITNVDFIRPEVAVRLTNTKGCP</sequence>
<reference evidence="2 3" key="1">
    <citation type="submission" date="2023-08" db="EMBL/GenBank/DDBJ databases">
        <authorList>
            <person name="Park J.-S."/>
        </authorList>
    </citation>
    <scope>NUCLEOTIDE SEQUENCE [LARGE SCALE GENOMIC DNA]</scope>
    <source>
        <strain evidence="2 3">2205BS29-5</strain>
    </source>
</reference>
<evidence type="ECO:0000256" key="1">
    <source>
        <dbReference type="SAM" id="SignalP"/>
    </source>
</evidence>
<organism evidence="2 3">
    <name type="scientific">Paracoccus spongiarum</name>
    <dbReference type="NCBI Taxonomy" id="3064387"/>
    <lineage>
        <taxon>Bacteria</taxon>
        <taxon>Pseudomonadati</taxon>
        <taxon>Pseudomonadota</taxon>
        <taxon>Alphaproteobacteria</taxon>
        <taxon>Rhodobacterales</taxon>
        <taxon>Paracoccaceae</taxon>
        <taxon>Paracoccus</taxon>
    </lineage>
</organism>
<protein>
    <submittedName>
        <fullName evidence="2">Uncharacterized protein</fullName>
    </submittedName>
</protein>
<dbReference type="Proteomes" id="UP001224997">
    <property type="component" value="Unassembled WGS sequence"/>
</dbReference>